<evidence type="ECO:0000313" key="1">
    <source>
        <dbReference type="EMBL" id="KOX77312.1"/>
    </source>
</evidence>
<gene>
    <name evidence="1" type="ORF">WN51_09634</name>
</gene>
<accession>A0A0N0BI88</accession>
<evidence type="ECO:0000313" key="2">
    <source>
        <dbReference type="Proteomes" id="UP000053105"/>
    </source>
</evidence>
<keyword evidence="2" id="KW-1185">Reference proteome</keyword>
<reference evidence="1 2" key="1">
    <citation type="submission" date="2015-07" db="EMBL/GenBank/DDBJ databases">
        <title>The genome of Melipona quadrifasciata.</title>
        <authorList>
            <person name="Pan H."/>
            <person name="Kapheim K."/>
        </authorList>
    </citation>
    <scope>NUCLEOTIDE SEQUENCE [LARGE SCALE GENOMIC DNA]</scope>
    <source>
        <strain evidence="1">0111107301</strain>
        <tissue evidence="1">Whole body</tissue>
    </source>
</reference>
<dbReference type="Proteomes" id="UP000053105">
    <property type="component" value="Unassembled WGS sequence"/>
</dbReference>
<sequence length="49" mass="5479">MCGIFQNIKLKCSVSVTAARNCIGIRGLSIKFDLDTAEMGKIWNFERTV</sequence>
<proteinExistence type="predicted"/>
<organism evidence="1 2">
    <name type="scientific">Melipona quadrifasciata</name>
    <dbReference type="NCBI Taxonomy" id="166423"/>
    <lineage>
        <taxon>Eukaryota</taxon>
        <taxon>Metazoa</taxon>
        <taxon>Ecdysozoa</taxon>
        <taxon>Arthropoda</taxon>
        <taxon>Hexapoda</taxon>
        <taxon>Insecta</taxon>
        <taxon>Pterygota</taxon>
        <taxon>Neoptera</taxon>
        <taxon>Endopterygota</taxon>
        <taxon>Hymenoptera</taxon>
        <taxon>Apocrita</taxon>
        <taxon>Aculeata</taxon>
        <taxon>Apoidea</taxon>
        <taxon>Anthophila</taxon>
        <taxon>Apidae</taxon>
        <taxon>Melipona</taxon>
    </lineage>
</organism>
<name>A0A0N0BI88_9HYME</name>
<dbReference type="AlphaFoldDB" id="A0A0N0BI88"/>
<dbReference type="EMBL" id="KQ435732">
    <property type="protein sequence ID" value="KOX77312.1"/>
    <property type="molecule type" value="Genomic_DNA"/>
</dbReference>
<protein>
    <submittedName>
        <fullName evidence="1">Uncharacterized protein</fullName>
    </submittedName>
</protein>